<feature type="domain" description="Outer membrane lipoprotein BamD-like" evidence="2">
    <location>
        <begin position="2"/>
        <end position="121"/>
    </location>
</feature>
<keyword evidence="4" id="KW-1185">Reference proteome</keyword>
<organism evidence="3 4">
    <name type="scientific">Cesiribacter andamanensis AMV16</name>
    <dbReference type="NCBI Taxonomy" id="1279009"/>
    <lineage>
        <taxon>Bacteria</taxon>
        <taxon>Pseudomonadati</taxon>
        <taxon>Bacteroidota</taxon>
        <taxon>Cytophagia</taxon>
        <taxon>Cytophagales</taxon>
        <taxon>Cesiribacteraceae</taxon>
        <taxon>Cesiribacter</taxon>
    </lineage>
</organism>
<sequence>MYGRSPQAEEALFMHGYSLYLQSPNYKLDQTSTLDAINAMQNFINLYPRSEYKERATLVLDELQHKLAKKAYDNAKLYYNVSRYKAALIVLENFSEDFPDSEYNEEVAFLRIQAAYELAKNSLPRLQQERYNDVMDIYLSFIDRYPESAWGREAERLYVNSQAELARMKNTTPSPATTSTENNNQ</sequence>
<dbReference type="EMBL" id="AODQ01000031">
    <property type="protein sequence ID" value="EMR03245.1"/>
    <property type="molecule type" value="Genomic_DNA"/>
</dbReference>
<dbReference type="STRING" id="1279009.ADICEAN_01638"/>
<comment type="caution">
    <text evidence="3">The sequence shown here is derived from an EMBL/GenBank/DDBJ whole genome shotgun (WGS) entry which is preliminary data.</text>
</comment>
<evidence type="ECO:0000259" key="2">
    <source>
        <dbReference type="Pfam" id="PF13525"/>
    </source>
</evidence>
<reference evidence="3 4" key="1">
    <citation type="journal article" date="2013" name="Genome Announc.">
        <title>Draft Genome Sequence of Cesiribacter andamanensis Strain AMV16T, Isolated from a Soil Sample from a Mud Volcano in the Andaman Islands, India.</title>
        <authorList>
            <person name="Shivaji S."/>
            <person name="Ara S."/>
            <person name="Begum Z."/>
            <person name="Srinivas T.N."/>
            <person name="Singh A."/>
            <person name="Kumar Pinnaka A."/>
        </authorList>
    </citation>
    <scope>NUCLEOTIDE SEQUENCE [LARGE SCALE GENOMIC DNA]</scope>
    <source>
        <strain evidence="3 4">AMV16</strain>
    </source>
</reference>
<dbReference type="InterPro" id="IPR039565">
    <property type="entry name" value="BamD-like"/>
</dbReference>
<dbReference type="Gene3D" id="1.25.40.10">
    <property type="entry name" value="Tetratricopeptide repeat domain"/>
    <property type="match status" value="1"/>
</dbReference>
<dbReference type="Pfam" id="PF13525">
    <property type="entry name" value="YfiO"/>
    <property type="match status" value="1"/>
</dbReference>
<name>M7NNE8_9BACT</name>
<keyword evidence="1" id="KW-0732">Signal</keyword>
<dbReference type="AlphaFoldDB" id="M7NNE8"/>
<evidence type="ECO:0000256" key="1">
    <source>
        <dbReference type="ARBA" id="ARBA00022729"/>
    </source>
</evidence>
<evidence type="ECO:0000313" key="3">
    <source>
        <dbReference type="EMBL" id="EMR03245.1"/>
    </source>
</evidence>
<dbReference type="RefSeq" id="WP_009195035.1">
    <property type="nucleotide sequence ID" value="NZ_AODQ01000031.1"/>
</dbReference>
<dbReference type="eggNOG" id="COG4105">
    <property type="taxonomic scope" value="Bacteria"/>
</dbReference>
<dbReference type="Proteomes" id="UP000011910">
    <property type="component" value="Unassembled WGS sequence"/>
</dbReference>
<proteinExistence type="predicted"/>
<gene>
    <name evidence="3" type="ORF">ADICEAN_01638</name>
</gene>
<accession>M7NNE8</accession>
<dbReference type="InterPro" id="IPR011990">
    <property type="entry name" value="TPR-like_helical_dom_sf"/>
</dbReference>
<evidence type="ECO:0000313" key="4">
    <source>
        <dbReference type="Proteomes" id="UP000011910"/>
    </source>
</evidence>
<protein>
    <submittedName>
        <fullName evidence="3">Tol-pal system protein YbgF</fullName>
    </submittedName>
</protein>